<comment type="caution">
    <text evidence="2">The sequence shown here is derived from an EMBL/GenBank/DDBJ whole genome shotgun (WGS) entry which is preliminary data.</text>
</comment>
<protein>
    <recommendedName>
        <fullName evidence="1">Cellobiose dehydrogenase-like cytochrome domain-containing protein</fullName>
    </recommendedName>
</protein>
<reference evidence="2 3" key="1">
    <citation type="submission" date="2023-01" db="EMBL/GenBank/DDBJ databases">
        <title>Analysis of 21 Apiospora genomes using comparative genomics revels a genus with tremendous synthesis potential of carbohydrate active enzymes and secondary metabolites.</title>
        <authorList>
            <person name="Sorensen T."/>
        </authorList>
    </citation>
    <scope>NUCLEOTIDE SEQUENCE [LARGE SCALE GENOMIC DNA]</scope>
    <source>
        <strain evidence="2 3">CBS 114990</strain>
    </source>
</reference>
<dbReference type="Proteomes" id="UP001433268">
    <property type="component" value="Unassembled WGS sequence"/>
</dbReference>
<name>A0ABR1XEG1_9PEZI</name>
<feature type="domain" description="Cellobiose dehydrogenase-like cytochrome" evidence="1">
    <location>
        <begin position="1"/>
        <end position="99"/>
    </location>
</feature>
<dbReference type="GeneID" id="92039150"/>
<proteinExistence type="predicted"/>
<dbReference type="Gene3D" id="2.60.40.1210">
    <property type="entry name" value="Cellobiose dehydrogenase, cytochrome domain"/>
    <property type="match status" value="1"/>
</dbReference>
<dbReference type="InterPro" id="IPR015920">
    <property type="entry name" value="Cellobiose_DH-like_cyt"/>
</dbReference>
<sequence length="106" mass="11197">MPGPYAGAMYTVLKGSEANSTHWTLTTLCRGCSQWTATAQRGTNSKSLDPAATAPVDLAYALSVTLPAEPANNASRISYHSSRGALALDMAVAKTSKFDKYVQLLS</sequence>
<gene>
    <name evidence="2" type="ORF">PG997_001775</name>
</gene>
<dbReference type="SUPFAM" id="SSF49344">
    <property type="entry name" value="CBD9-like"/>
    <property type="match status" value="1"/>
</dbReference>
<keyword evidence="3" id="KW-1185">Reference proteome</keyword>
<dbReference type="PANTHER" id="PTHR47797">
    <property type="entry name" value="DEHYDROGENASE, PUTATIVE (AFU_ORTHOLOGUE AFUA_8G05805)-RELATED"/>
    <property type="match status" value="1"/>
</dbReference>
<evidence type="ECO:0000313" key="2">
    <source>
        <dbReference type="EMBL" id="KAK8095090.1"/>
    </source>
</evidence>
<dbReference type="EMBL" id="JAQQWN010000002">
    <property type="protein sequence ID" value="KAK8095090.1"/>
    <property type="molecule type" value="Genomic_DNA"/>
</dbReference>
<evidence type="ECO:0000259" key="1">
    <source>
        <dbReference type="Pfam" id="PF16010"/>
    </source>
</evidence>
<accession>A0ABR1XEG1</accession>
<dbReference type="PANTHER" id="PTHR47797:SF5">
    <property type="entry name" value="CELLOBIOSE DEHYDROGENASE CYTOCHROME DOMAIN-CONTAINING PROTEIN"/>
    <property type="match status" value="1"/>
</dbReference>
<dbReference type="Pfam" id="PF16010">
    <property type="entry name" value="CDH-cyt"/>
    <property type="match status" value="1"/>
</dbReference>
<organism evidence="2 3">
    <name type="scientific">Apiospora hydei</name>
    <dbReference type="NCBI Taxonomy" id="1337664"/>
    <lineage>
        <taxon>Eukaryota</taxon>
        <taxon>Fungi</taxon>
        <taxon>Dikarya</taxon>
        <taxon>Ascomycota</taxon>
        <taxon>Pezizomycotina</taxon>
        <taxon>Sordariomycetes</taxon>
        <taxon>Xylariomycetidae</taxon>
        <taxon>Amphisphaeriales</taxon>
        <taxon>Apiosporaceae</taxon>
        <taxon>Apiospora</taxon>
    </lineage>
</organism>
<evidence type="ECO:0000313" key="3">
    <source>
        <dbReference type="Proteomes" id="UP001433268"/>
    </source>
</evidence>
<dbReference type="RefSeq" id="XP_066675863.1">
    <property type="nucleotide sequence ID" value="XM_066806090.1"/>
</dbReference>